<organism evidence="2 3">
    <name type="scientific">Sanguibacter inulinus</name>
    <dbReference type="NCBI Taxonomy" id="60922"/>
    <lineage>
        <taxon>Bacteria</taxon>
        <taxon>Bacillati</taxon>
        <taxon>Actinomycetota</taxon>
        <taxon>Actinomycetes</taxon>
        <taxon>Micrococcales</taxon>
        <taxon>Sanguibacteraceae</taxon>
        <taxon>Sanguibacter</taxon>
    </lineage>
</organism>
<comment type="caution">
    <text evidence="2">The sequence shown here is derived from an EMBL/GenBank/DDBJ whole genome shotgun (WGS) entry which is preliminary data.</text>
</comment>
<dbReference type="AlphaFoldDB" id="A0A853EWM8"/>
<gene>
    <name evidence="2" type="ORF">HZZ10_15640</name>
</gene>
<dbReference type="RefSeq" id="WP_179914198.1">
    <property type="nucleotide sequence ID" value="NZ_JACBYE010000049.1"/>
</dbReference>
<dbReference type="PROSITE" id="PS51318">
    <property type="entry name" value="TAT"/>
    <property type="match status" value="1"/>
</dbReference>
<name>A0A853EWM8_9MICO</name>
<evidence type="ECO:0000313" key="3">
    <source>
        <dbReference type="Proteomes" id="UP000561011"/>
    </source>
</evidence>
<accession>A0A853EWM8</accession>
<evidence type="ECO:0000313" key="2">
    <source>
        <dbReference type="EMBL" id="NYS94949.1"/>
    </source>
</evidence>
<dbReference type="InterPro" id="IPR006311">
    <property type="entry name" value="TAT_signal"/>
</dbReference>
<dbReference type="InterPro" id="IPR006059">
    <property type="entry name" value="SBP"/>
</dbReference>
<dbReference type="PANTHER" id="PTHR43649">
    <property type="entry name" value="ARABINOSE-BINDING PROTEIN-RELATED"/>
    <property type="match status" value="1"/>
</dbReference>
<dbReference type="SUPFAM" id="SSF53850">
    <property type="entry name" value="Periplasmic binding protein-like II"/>
    <property type="match status" value="1"/>
</dbReference>
<dbReference type="Gene3D" id="3.40.190.10">
    <property type="entry name" value="Periplasmic binding protein-like II"/>
    <property type="match status" value="1"/>
</dbReference>
<feature type="region of interest" description="Disordered" evidence="1">
    <location>
        <begin position="1"/>
        <end position="30"/>
    </location>
</feature>
<keyword evidence="3" id="KW-1185">Reference proteome</keyword>
<reference evidence="2 3" key="1">
    <citation type="submission" date="2020-07" db="EMBL/GenBank/DDBJ databases">
        <title>MOT database genomes.</title>
        <authorList>
            <person name="Joseph S."/>
            <person name="Aduse-Opoku J."/>
            <person name="Hashim A."/>
            <person name="Wade W."/>
            <person name="Curtis M."/>
        </authorList>
    </citation>
    <scope>NUCLEOTIDE SEQUENCE [LARGE SCALE GENOMIC DNA]</scope>
    <source>
        <strain evidence="2 3">DSM 100099</strain>
    </source>
</reference>
<dbReference type="Pfam" id="PF13416">
    <property type="entry name" value="SBP_bac_8"/>
    <property type="match status" value="1"/>
</dbReference>
<evidence type="ECO:0000256" key="1">
    <source>
        <dbReference type="SAM" id="MobiDB-lite"/>
    </source>
</evidence>
<dbReference type="Proteomes" id="UP000561011">
    <property type="component" value="Unassembled WGS sequence"/>
</dbReference>
<feature type="compositionally biased region" description="Basic and acidic residues" evidence="1">
    <location>
        <begin position="1"/>
        <end position="11"/>
    </location>
</feature>
<protein>
    <submittedName>
        <fullName evidence="2">Extracellular solute-binding protein</fullName>
    </submittedName>
</protein>
<sequence length="462" mass="49877">MNDWAIPDRRSPGTPPSRFRSGRGTASEADGFSRRSFLRGGAFLAGGTALMALGGCGAVARPQEQLSFWHLLTGSDGRTLTTMIDEFTAANTDVKVRQTILGWGSPYYTKLAMASAGGRAPDIAVMHSARVPGYAPGGLLDAWDADLLADLGVSAETVPELVWKKGLNGDRVLSVAMDTHPFVLYYDKTAASTAGVLDARGLITGADSPEGFRDVALAMAEVTGGHGLAYGFLNDPSNMWRMFYTWYKQTGAEMSFPEGGTVQYDRDAAMTSLEWIVSLLDDEVASSSNDGGTAISEFATGRTGMFLGGVWEIGTFKENDIDLGMQVIPTVFDNPVAFCDSHSFVLPHQSSPDAWKREKSHEFVADLLKSSLQWAEAGHIPAYTPVLESPAYQELVPQRDYADAVDYVVYDPEAWFSGSGSDLHRHFGDAMQSVYMGSVKPADGLDAFVDRINTLMSRPSPV</sequence>
<dbReference type="EMBL" id="JACBYE010000049">
    <property type="protein sequence ID" value="NYS94949.1"/>
    <property type="molecule type" value="Genomic_DNA"/>
</dbReference>
<dbReference type="InterPro" id="IPR050490">
    <property type="entry name" value="Bact_solute-bd_prot1"/>
</dbReference>
<dbReference type="PANTHER" id="PTHR43649:SF14">
    <property type="entry name" value="BLR3389 PROTEIN"/>
    <property type="match status" value="1"/>
</dbReference>
<proteinExistence type="predicted"/>